<accession>T1KNI2</accession>
<organism evidence="1 2">
    <name type="scientific">Tetranychus urticae</name>
    <name type="common">Two-spotted spider mite</name>
    <dbReference type="NCBI Taxonomy" id="32264"/>
    <lineage>
        <taxon>Eukaryota</taxon>
        <taxon>Metazoa</taxon>
        <taxon>Ecdysozoa</taxon>
        <taxon>Arthropoda</taxon>
        <taxon>Chelicerata</taxon>
        <taxon>Arachnida</taxon>
        <taxon>Acari</taxon>
        <taxon>Acariformes</taxon>
        <taxon>Trombidiformes</taxon>
        <taxon>Prostigmata</taxon>
        <taxon>Eleutherengona</taxon>
        <taxon>Raphignathae</taxon>
        <taxon>Tetranychoidea</taxon>
        <taxon>Tetranychidae</taxon>
        <taxon>Tetranychus</taxon>
    </lineage>
</organism>
<dbReference type="HOGENOM" id="CLU_3360320_0_0_1"/>
<name>T1KNI2_TETUR</name>
<dbReference type="EMBL" id="CAEY01000277">
    <property type="status" value="NOT_ANNOTATED_CDS"/>
    <property type="molecule type" value="Genomic_DNA"/>
</dbReference>
<reference evidence="2" key="1">
    <citation type="submission" date="2011-08" db="EMBL/GenBank/DDBJ databases">
        <authorList>
            <person name="Rombauts S."/>
        </authorList>
    </citation>
    <scope>NUCLEOTIDE SEQUENCE</scope>
    <source>
        <strain evidence="2">London</strain>
    </source>
</reference>
<evidence type="ECO:0000313" key="1">
    <source>
        <dbReference type="EnsemblMetazoa" id="tetur16g01070.1"/>
    </source>
</evidence>
<protein>
    <submittedName>
        <fullName evidence="1">Uncharacterized protein</fullName>
    </submittedName>
</protein>
<proteinExistence type="predicted"/>
<dbReference type="AlphaFoldDB" id="T1KNI2"/>
<sequence length="36" mass="3963">MPSCFVGNLRVTIVQAADLKPTEFSTRHGDLSPNME</sequence>
<evidence type="ECO:0000313" key="2">
    <source>
        <dbReference type="Proteomes" id="UP000015104"/>
    </source>
</evidence>
<reference evidence="1" key="2">
    <citation type="submission" date="2015-06" db="UniProtKB">
        <authorList>
            <consortium name="EnsemblMetazoa"/>
        </authorList>
    </citation>
    <scope>IDENTIFICATION</scope>
</reference>
<keyword evidence="2" id="KW-1185">Reference proteome</keyword>
<dbReference type="Proteomes" id="UP000015104">
    <property type="component" value="Unassembled WGS sequence"/>
</dbReference>
<dbReference type="EnsemblMetazoa" id="tetur16g01070.1">
    <property type="protein sequence ID" value="tetur16g01070.1"/>
    <property type="gene ID" value="tetur16g01070"/>
</dbReference>